<dbReference type="Proteomes" id="UP000027265">
    <property type="component" value="Unassembled WGS sequence"/>
</dbReference>
<dbReference type="SUPFAM" id="SSF56112">
    <property type="entry name" value="Protein kinase-like (PK-like)"/>
    <property type="match status" value="1"/>
</dbReference>
<accession>A0A067PMX1</accession>
<dbReference type="InterPro" id="IPR008266">
    <property type="entry name" value="Tyr_kinase_AS"/>
</dbReference>
<dbReference type="InParanoid" id="A0A067PMX1"/>
<dbReference type="AlphaFoldDB" id="A0A067PMX1"/>
<dbReference type="PANTHER" id="PTHR44329">
    <property type="entry name" value="SERINE/THREONINE-PROTEIN KINASE TNNI3K-RELATED"/>
    <property type="match status" value="1"/>
</dbReference>
<dbReference type="GO" id="GO:0005524">
    <property type="term" value="F:ATP binding"/>
    <property type="evidence" value="ECO:0007669"/>
    <property type="project" value="InterPro"/>
</dbReference>
<reference evidence="3" key="1">
    <citation type="journal article" date="2014" name="Proc. Natl. Acad. Sci. U.S.A.">
        <title>Extensive sampling of basidiomycete genomes demonstrates inadequacy of the white-rot/brown-rot paradigm for wood decay fungi.</title>
        <authorList>
            <person name="Riley R."/>
            <person name="Salamov A.A."/>
            <person name="Brown D.W."/>
            <person name="Nagy L.G."/>
            <person name="Floudas D."/>
            <person name="Held B.W."/>
            <person name="Levasseur A."/>
            <person name="Lombard V."/>
            <person name="Morin E."/>
            <person name="Otillar R."/>
            <person name="Lindquist E.A."/>
            <person name="Sun H."/>
            <person name="LaButti K.M."/>
            <person name="Schmutz J."/>
            <person name="Jabbour D."/>
            <person name="Luo H."/>
            <person name="Baker S.E."/>
            <person name="Pisabarro A.G."/>
            <person name="Walton J.D."/>
            <person name="Blanchette R.A."/>
            <person name="Henrissat B."/>
            <person name="Martin F."/>
            <person name="Cullen D."/>
            <person name="Hibbett D.S."/>
            <person name="Grigoriev I.V."/>
        </authorList>
    </citation>
    <scope>NUCLEOTIDE SEQUENCE [LARGE SCALE GENOMIC DNA]</scope>
    <source>
        <strain evidence="3">MUCL 33604</strain>
    </source>
</reference>
<organism evidence="2 3">
    <name type="scientific">Jaapia argillacea MUCL 33604</name>
    <dbReference type="NCBI Taxonomy" id="933084"/>
    <lineage>
        <taxon>Eukaryota</taxon>
        <taxon>Fungi</taxon>
        <taxon>Dikarya</taxon>
        <taxon>Basidiomycota</taxon>
        <taxon>Agaricomycotina</taxon>
        <taxon>Agaricomycetes</taxon>
        <taxon>Agaricomycetidae</taxon>
        <taxon>Jaapiales</taxon>
        <taxon>Jaapiaceae</taxon>
        <taxon>Jaapia</taxon>
    </lineage>
</organism>
<protein>
    <recommendedName>
        <fullName evidence="1">Protein kinase domain-containing protein</fullName>
    </recommendedName>
</protein>
<dbReference type="OrthoDB" id="4062651at2759"/>
<proteinExistence type="predicted"/>
<dbReference type="EMBL" id="KL197723">
    <property type="protein sequence ID" value="KDQ56134.1"/>
    <property type="molecule type" value="Genomic_DNA"/>
</dbReference>
<gene>
    <name evidence="2" type="ORF">JAAARDRAFT_321639</name>
</gene>
<keyword evidence="3" id="KW-1185">Reference proteome</keyword>
<name>A0A067PMX1_9AGAM</name>
<evidence type="ECO:0000313" key="2">
    <source>
        <dbReference type="EMBL" id="KDQ56134.1"/>
    </source>
</evidence>
<dbReference type="STRING" id="933084.A0A067PMX1"/>
<dbReference type="Gene3D" id="1.10.510.10">
    <property type="entry name" value="Transferase(Phosphotransferase) domain 1"/>
    <property type="match status" value="1"/>
</dbReference>
<dbReference type="PROSITE" id="PS00109">
    <property type="entry name" value="PROTEIN_KINASE_TYR"/>
    <property type="match status" value="1"/>
</dbReference>
<sequence>MLESSLVAFTSHDLVRSLGQSKPFCRGLLDILSMAGISSDHEVVQWAIDLGDASDASSLQIIIDSPTLKQLVLSLRGDDAVSFSDFLCNIIGKRALASHRSRSKLNRNRINYPFPDHRSFPHVLRRLLVALAEASEALPSGLFLQGVQALQNRDPLYGGGSSDIFKGNYGSAVVALKRLRFFELAPEDRPKVHKQFCRESLLWQMLEHPNILPFLGIDKETSQPHLCMVLPWMENGHILQYLKKNDIPPSSRLRAQLLLEVAEGLAYLHSENVVHGDMRANNILVDDQGHARITDFGLAVFAEVTRQSLSSDYRGSLRWLAPELVRSTGQQGAMAGQKVHRTRESDVWAYGCVFLEVYTGHPPFPEEKNDYQVVVQIALGARPTCPPCRTATDRHRWALVETCWHPQPSERPTMQAVIETLELDVVVYMDE</sequence>
<feature type="domain" description="Protein kinase" evidence="1">
    <location>
        <begin position="150"/>
        <end position="429"/>
    </location>
</feature>
<dbReference type="InterPro" id="IPR001245">
    <property type="entry name" value="Ser-Thr/Tyr_kinase_cat_dom"/>
</dbReference>
<dbReference type="PROSITE" id="PS50011">
    <property type="entry name" value="PROTEIN_KINASE_DOM"/>
    <property type="match status" value="1"/>
</dbReference>
<evidence type="ECO:0000313" key="3">
    <source>
        <dbReference type="Proteomes" id="UP000027265"/>
    </source>
</evidence>
<dbReference type="InterPro" id="IPR051681">
    <property type="entry name" value="Ser/Thr_Kinases-Pseudokinases"/>
</dbReference>
<dbReference type="InterPro" id="IPR011009">
    <property type="entry name" value="Kinase-like_dom_sf"/>
</dbReference>
<dbReference type="PRINTS" id="PR00109">
    <property type="entry name" value="TYRKINASE"/>
</dbReference>
<dbReference type="InterPro" id="IPR000719">
    <property type="entry name" value="Prot_kinase_dom"/>
</dbReference>
<dbReference type="GO" id="GO:0004674">
    <property type="term" value="F:protein serine/threonine kinase activity"/>
    <property type="evidence" value="ECO:0007669"/>
    <property type="project" value="TreeGrafter"/>
</dbReference>
<dbReference type="HOGENOM" id="CLU_000288_7_18_1"/>
<evidence type="ECO:0000259" key="1">
    <source>
        <dbReference type="PROSITE" id="PS50011"/>
    </source>
</evidence>
<dbReference type="Pfam" id="PF07714">
    <property type="entry name" value="PK_Tyr_Ser-Thr"/>
    <property type="match status" value="1"/>
</dbReference>